<evidence type="ECO:0000313" key="2">
    <source>
        <dbReference type="Proteomes" id="UP000288216"/>
    </source>
</evidence>
<dbReference type="STRING" id="75743.A0A401QAX5"/>
<name>A0A401QAX5_SCYTO</name>
<feature type="non-terminal residue" evidence="1">
    <location>
        <position position="1"/>
    </location>
</feature>
<proteinExistence type="predicted"/>
<keyword evidence="2" id="KW-1185">Reference proteome</keyword>
<evidence type="ECO:0000313" key="1">
    <source>
        <dbReference type="EMBL" id="GCB82521.1"/>
    </source>
</evidence>
<protein>
    <submittedName>
        <fullName evidence="1">Uncharacterized protein</fullName>
    </submittedName>
</protein>
<dbReference type="OrthoDB" id="5951731at2759"/>
<dbReference type="EMBL" id="BFAA01024828">
    <property type="protein sequence ID" value="GCB82521.1"/>
    <property type="molecule type" value="Genomic_DNA"/>
</dbReference>
<comment type="caution">
    <text evidence="1">The sequence shown here is derived from an EMBL/GenBank/DDBJ whole genome shotgun (WGS) entry which is preliminary data.</text>
</comment>
<gene>
    <name evidence="1" type="ORF">scyTo_0022918</name>
</gene>
<accession>A0A401QAX5</accession>
<sequence length="131" mass="15031">TSTSRLPHVQKYQVVRPQRLHAKQKRAGQGLYPSILQFTIPVEGKERVVHLEKNHGYLRTNGQRYLMEPLRDSASDEHALYKYEELRLPSKACGVVNTSEDNQEPRVEETFSNDREVIKPSPLSISQCVVC</sequence>
<dbReference type="AlphaFoldDB" id="A0A401QAX5"/>
<dbReference type="Proteomes" id="UP000288216">
    <property type="component" value="Unassembled WGS sequence"/>
</dbReference>
<reference evidence="1 2" key="1">
    <citation type="journal article" date="2018" name="Nat. Ecol. Evol.">
        <title>Shark genomes provide insights into elasmobranch evolution and the origin of vertebrates.</title>
        <authorList>
            <person name="Hara Y"/>
            <person name="Yamaguchi K"/>
            <person name="Onimaru K"/>
            <person name="Kadota M"/>
            <person name="Koyanagi M"/>
            <person name="Keeley SD"/>
            <person name="Tatsumi K"/>
            <person name="Tanaka K"/>
            <person name="Motone F"/>
            <person name="Kageyama Y"/>
            <person name="Nozu R"/>
            <person name="Adachi N"/>
            <person name="Nishimura O"/>
            <person name="Nakagawa R"/>
            <person name="Tanegashima C"/>
            <person name="Kiyatake I"/>
            <person name="Matsumoto R"/>
            <person name="Murakumo K"/>
            <person name="Nishida K"/>
            <person name="Terakita A"/>
            <person name="Kuratani S"/>
            <person name="Sato K"/>
            <person name="Hyodo S Kuraku.S."/>
        </authorList>
    </citation>
    <scope>NUCLEOTIDE SEQUENCE [LARGE SCALE GENOMIC DNA]</scope>
</reference>
<organism evidence="1 2">
    <name type="scientific">Scyliorhinus torazame</name>
    <name type="common">Cloudy catshark</name>
    <name type="synonym">Catulus torazame</name>
    <dbReference type="NCBI Taxonomy" id="75743"/>
    <lineage>
        <taxon>Eukaryota</taxon>
        <taxon>Metazoa</taxon>
        <taxon>Chordata</taxon>
        <taxon>Craniata</taxon>
        <taxon>Vertebrata</taxon>
        <taxon>Chondrichthyes</taxon>
        <taxon>Elasmobranchii</taxon>
        <taxon>Galeomorphii</taxon>
        <taxon>Galeoidea</taxon>
        <taxon>Carcharhiniformes</taxon>
        <taxon>Scyliorhinidae</taxon>
        <taxon>Scyliorhinus</taxon>
    </lineage>
</organism>